<dbReference type="InterPro" id="IPR023606">
    <property type="entry name" value="CoA-Trfase_III_dom_1_sf"/>
</dbReference>
<dbReference type="Gene3D" id="3.30.1540.10">
    <property type="entry name" value="formyl-coa transferase, domain 3"/>
    <property type="match status" value="1"/>
</dbReference>
<evidence type="ECO:0000256" key="1">
    <source>
        <dbReference type="ARBA" id="ARBA00022679"/>
    </source>
</evidence>
<dbReference type="GO" id="GO:0008410">
    <property type="term" value="F:CoA-transferase activity"/>
    <property type="evidence" value="ECO:0007669"/>
    <property type="project" value="TreeGrafter"/>
</dbReference>
<dbReference type="InterPro" id="IPR044855">
    <property type="entry name" value="CoA-Trfase_III_dom3_sf"/>
</dbReference>
<protein>
    <submittedName>
        <fullName evidence="2">CoA transferase</fullName>
    </submittedName>
</protein>
<sequence length="460" mass="49514">MPYLFLKIQCVQRPFDILNMKKLSVGIHTYKEIVYNSQSYQFTFMERVITKAPTHCKFEYMSKPLENIRIVDIGRYVAGPYCATLLGALGADVIRVERPDGGEDRFISPLSFDDSGQPGEGGLIYQTGWGKKSLSLNLSDESGREILGKLVATADIVVANLPPAALKRLGLDWETLYQSHPEVILVTQTGFGDIGPDSTKGGFDGIGQAMSGAMYLTGTPGNPAKAGAPYVDYATALMSAFATMAALMEREKTGQGQHVQTSLLNTALAVMNAHLIEQGVTGINRVGTGNRVQTSAPSDVFATSDGHILVHTVGNNLFKRWAETVGKSELVEDDRFQSDQHRGDHNDVLCDIMATWCAQRTTSEALSMLQEKGVPSGPVLSLQQALDNPQVDAMSYFTSVAVNGMEGTFAPVLGLPAQFSSLTPNAPTAPPEIGGHNAEILSELGLSEAQIEELEAQGII</sequence>
<dbReference type="Pfam" id="PF02515">
    <property type="entry name" value="CoA_transf_3"/>
    <property type="match status" value="1"/>
</dbReference>
<dbReference type="InterPro" id="IPR050483">
    <property type="entry name" value="CoA-transferase_III_domain"/>
</dbReference>
<dbReference type="EMBL" id="QOQK01000009">
    <property type="protein sequence ID" value="RCL84699.1"/>
    <property type="molecule type" value="Genomic_DNA"/>
</dbReference>
<comment type="caution">
    <text evidence="2">The sequence shown here is derived from an EMBL/GenBank/DDBJ whole genome shotgun (WGS) entry which is preliminary data.</text>
</comment>
<dbReference type="PANTHER" id="PTHR48207:SF4">
    <property type="entry name" value="BLL6097 PROTEIN"/>
    <property type="match status" value="1"/>
</dbReference>
<name>A0A368EJI9_9PROT</name>
<organism evidence="2 3">
    <name type="scientific">PS1 clade bacterium</name>
    <dbReference type="NCBI Taxonomy" id="2175152"/>
    <lineage>
        <taxon>Bacteria</taxon>
        <taxon>Pseudomonadati</taxon>
        <taxon>Pseudomonadota</taxon>
        <taxon>Alphaproteobacteria</taxon>
        <taxon>PS1 clade</taxon>
    </lineage>
</organism>
<evidence type="ECO:0000313" key="2">
    <source>
        <dbReference type="EMBL" id="RCL84699.1"/>
    </source>
</evidence>
<gene>
    <name evidence="2" type="ORF">DBW64_02830</name>
</gene>
<keyword evidence="1 2" id="KW-0808">Transferase</keyword>
<evidence type="ECO:0000313" key="3">
    <source>
        <dbReference type="Proteomes" id="UP000252289"/>
    </source>
</evidence>
<dbReference type="PANTHER" id="PTHR48207">
    <property type="entry name" value="SUCCINATE--HYDROXYMETHYLGLUTARATE COA-TRANSFERASE"/>
    <property type="match status" value="1"/>
</dbReference>
<dbReference type="InterPro" id="IPR003673">
    <property type="entry name" value="CoA-Trfase_fam_III"/>
</dbReference>
<dbReference type="SUPFAM" id="SSF89796">
    <property type="entry name" value="CoA-transferase family III (CaiB/BaiF)"/>
    <property type="match status" value="1"/>
</dbReference>
<dbReference type="Proteomes" id="UP000252289">
    <property type="component" value="Unassembled WGS sequence"/>
</dbReference>
<proteinExistence type="predicted"/>
<dbReference type="AlphaFoldDB" id="A0A368EJI9"/>
<reference evidence="2 3" key="1">
    <citation type="journal article" date="2018" name="Microbiome">
        <title>Fine metagenomic profile of the Mediterranean stratified and mixed water columns revealed by assembly and recruitment.</title>
        <authorList>
            <person name="Haro-Moreno J.M."/>
            <person name="Lopez-Perez M."/>
            <person name="De La Torre J.R."/>
            <person name="Picazo A."/>
            <person name="Camacho A."/>
            <person name="Rodriguez-Valera F."/>
        </authorList>
    </citation>
    <scope>NUCLEOTIDE SEQUENCE [LARGE SCALE GENOMIC DNA]</scope>
    <source>
        <strain evidence="2">MED-G50</strain>
    </source>
</reference>
<accession>A0A368EJI9</accession>
<dbReference type="Gene3D" id="3.40.50.10540">
    <property type="entry name" value="Crotonobetainyl-coa:carnitine coa-transferase, domain 1"/>
    <property type="match status" value="1"/>
</dbReference>